<name>A0A8B9BNA6_9AVES</name>
<organism evidence="1 2">
    <name type="scientific">Anser brachyrhynchus</name>
    <name type="common">Pink-footed goose</name>
    <dbReference type="NCBI Taxonomy" id="132585"/>
    <lineage>
        <taxon>Eukaryota</taxon>
        <taxon>Metazoa</taxon>
        <taxon>Chordata</taxon>
        <taxon>Craniata</taxon>
        <taxon>Vertebrata</taxon>
        <taxon>Euteleostomi</taxon>
        <taxon>Archelosauria</taxon>
        <taxon>Archosauria</taxon>
        <taxon>Dinosauria</taxon>
        <taxon>Saurischia</taxon>
        <taxon>Theropoda</taxon>
        <taxon>Coelurosauria</taxon>
        <taxon>Aves</taxon>
        <taxon>Neognathae</taxon>
        <taxon>Galloanserae</taxon>
        <taxon>Anseriformes</taxon>
        <taxon>Anatidae</taxon>
        <taxon>Anserinae</taxon>
        <taxon>Anser</taxon>
    </lineage>
</organism>
<reference evidence="1" key="2">
    <citation type="submission" date="2025-09" db="UniProtKB">
        <authorList>
            <consortium name="Ensembl"/>
        </authorList>
    </citation>
    <scope>IDENTIFICATION</scope>
</reference>
<sequence>MLSGFKIIEWLGLEGTLKMRRSSPLERTQCENCTTVDAERQGAGRVGTHGKVCRLPVPVRASLPWLVPEEERTRGAGQPVKRQVCTRKKEHRPKVLPAKFNYVSASYVLCVVLGGHAVGSSAS</sequence>
<keyword evidence="2" id="KW-1185">Reference proteome</keyword>
<dbReference type="Proteomes" id="UP000694426">
    <property type="component" value="Unplaced"/>
</dbReference>
<proteinExistence type="predicted"/>
<evidence type="ECO:0000313" key="1">
    <source>
        <dbReference type="Ensembl" id="ENSABRP00000006960.1"/>
    </source>
</evidence>
<dbReference type="AlphaFoldDB" id="A0A8B9BNA6"/>
<evidence type="ECO:0000313" key="2">
    <source>
        <dbReference type="Proteomes" id="UP000694426"/>
    </source>
</evidence>
<protein>
    <submittedName>
        <fullName evidence="1">Uncharacterized protein</fullName>
    </submittedName>
</protein>
<dbReference type="Ensembl" id="ENSABRT00000010021.1">
    <property type="protein sequence ID" value="ENSABRP00000006960.1"/>
    <property type="gene ID" value="ENSABRG00000006407.1"/>
</dbReference>
<accession>A0A8B9BNA6</accession>
<reference evidence="1" key="1">
    <citation type="submission" date="2025-08" db="UniProtKB">
        <authorList>
            <consortium name="Ensembl"/>
        </authorList>
    </citation>
    <scope>IDENTIFICATION</scope>
</reference>